<organism evidence="2 3">
    <name type="scientific">Bacillus cereus</name>
    <dbReference type="NCBI Taxonomy" id="1396"/>
    <lineage>
        <taxon>Bacteria</taxon>
        <taxon>Bacillati</taxon>
        <taxon>Bacillota</taxon>
        <taxon>Bacilli</taxon>
        <taxon>Bacillales</taxon>
        <taxon>Bacillaceae</taxon>
        <taxon>Bacillus</taxon>
        <taxon>Bacillus cereus group</taxon>
    </lineage>
</organism>
<name>A0A2B1KAH8_BACCE</name>
<keyword evidence="1" id="KW-0812">Transmembrane</keyword>
<keyword evidence="1" id="KW-0472">Membrane</keyword>
<accession>A0A2B1KAH8</accession>
<dbReference type="Proteomes" id="UP000225182">
    <property type="component" value="Unassembled WGS sequence"/>
</dbReference>
<dbReference type="Pfam" id="PF13061">
    <property type="entry name" value="DUF3923"/>
    <property type="match status" value="1"/>
</dbReference>
<evidence type="ECO:0000313" key="2">
    <source>
        <dbReference type="EMBL" id="PFN21870.1"/>
    </source>
</evidence>
<feature type="transmembrane region" description="Helical" evidence="1">
    <location>
        <begin position="7"/>
        <end position="28"/>
    </location>
</feature>
<protein>
    <recommendedName>
        <fullName evidence="4">DUF3923 domain-containing protein</fullName>
    </recommendedName>
</protein>
<evidence type="ECO:0000313" key="3">
    <source>
        <dbReference type="Proteomes" id="UP000225182"/>
    </source>
</evidence>
<dbReference type="EMBL" id="NUYN01000028">
    <property type="protein sequence ID" value="PFN21870.1"/>
    <property type="molecule type" value="Genomic_DNA"/>
</dbReference>
<evidence type="ECO:0000256" key="1">
    <source>
        <dbReference type="SAM" id="Phobius"/>
    </source>
</evidence>
<proteinExistence type="predicted"/>
<dbReference type="AlphaFoldDB" id="A0A2B1KAH8"/>
<feature type="transmembrane region" description="Helical" evidence="1">
    <location>
        <begin position="44"/>
        <end position="67"/>
    </location>
</feature>
<comment type="caution">
    <text evidence="2">The sequence shown here is derived from an EMBL/GenBank/DDBJ whole genome shotgun (WGS) entry which is preliminary data.</text>
</comment>
<dbReference type="InterPro" id="IPR025037">
    <property type="entry name" value="DUF3923"/>
</dbReference>
<reference evidence="2 3" key="1">
    <citation type="submission" date="2017-09" db="EMBL/GenBank/DDBJ databases">
        <title>Large-scale bioinformatics analysis of Bacillus genomes uncovers conserved roles of natural products in bacterial physiology.</title>
        <authorList>
            <consortium name="Agbiome Team Llc"/>
            <person name="Bleich R.M."/>
            <person name="Grubbs K.J."/>
            <person name="Santa Maria K.C."/>
            <person name="Allen S.E."/>
            <person name="Farag S."/>
            <person name="Shank E.A."/>
            <person name="Bowers A."/>
        </authorList>
    </citation>
    <scope>NUCLEOTIDE SEQUENCE [LARGE SCALE GENOMIC DNA]</scope>
    <source>
        <strain evidence="2 3">AFS076905</strain>
    </source>
</reference>
<gene>
    <name evidence="2" type="ORF">COJ50_18425</name>
</gene>
<sequence length="75" mass="8791">MKRRWIYWWIGNIFWIIIFGILAAIIWLREVDGAGVTQTPELKLVAFIVLLIAFILPIIIQAVWLIVNLRKSSKK</sequence>
<keyword evidence="1" id="KW-1133">Transmembrane helix</keyword>
<evidence type="ECO:0008006" key="4">
    <source>
        <dbReference type="Google" id="ProtNLM"/>
    </source>
</evidence>
<dbReference type="RefSeq" id="WP_098540968.1">
    <property type="nucleotide sequence ID" value="NZ_NUYN01000028.1"/>
</dbReference>